<dbReference type="InterPro" id="IPR023509">
    <property type="entry name" value="DTD-like_sf"/>
</dbReference>
<accession>A0ABQ0DZT6</accession>
<keyword evidence="2" id="KW-0820">tRNA-binding</keyword>
<dbReference type="HAMAP" id="MF_00518">
    <property type="entry name" value="Deacylase_Dtd"/>
    <property type="match status" value="1"/>
</dbReference>
<gene>
    <name evidence="2 3" type="primary">dtd</name>
    <name evidence="3" type="ORF">Tsumi_00620</name>
</gene>
<dbReference type="Proteomes" id="UP001628220">
    <property type="component" value="Unassembled WGS sequence"/>
</dbReference>
<dbReference type="EMBL" id="BAAFSF010000001">
    <property type="protein sequence ID" value="GAB1250958.1"/>
    <property type="molecule type" value="Genomic_DNA"/>
</dbReference>
<dbReference type="PANTHER" id="PTHR10472:SF5">
    <property type="entry name" value="D-AMINOACYL-TRNA DEACYLASE 1"/>
    <property type="match status" value="1"/>
</dbReference>
<dbReference type="Pfam" id="PF02580">
    <property type="entry name" value="Tyr_Deacylase"/>
    <property type="match status" value="1"/>
</dbReference>
<feature type="short sequence motif" description="Gly-cisPro motif, important for rejection of L-amino acids" evidence="2">
    <location>
        <begin position="138"/>
        <end position="139"/>
    </location>
</feature>
<dbReference type="NCBIfam" id="TIGR00256">
    <property type="entry name" value="D-aminoacyl-tRNA deacylase"/>
    <property type="match status" value="1"/>
</dbReference>
<name>A0ABQ0DZT6_9PORP</name>
<comment type="domain">
    <text evidence="2">A Gly-cisPro motif from one monomer fits into the active site of the other monomer to allow specific chiral rejection of L-amino acids.</text>
</comment>
<evidence type="ECO:0000313" key="3">
    <source>
        <dbReference type="EMBL" id="GAB1250958.1"/>
    </source>
</evidence>
<comment type="subcellular location">
    <subcellularLocation>
        <location evidence="2">Cytoplasm</location>
    </subcellularLocation>
</comment>
<comment type="similarity">
    <text evidence="1 2">Belongs to the DTD family.</text>
</comment>
<sequence>MKVVVQRVKEASVEVEGRTISSIGNGLLLLVGFTHDDTEEDIARFTKKIVALRIFDDEAGVMNRSVQEVSGSILAVSQFTLYANCKKGNRPSYIAAAPGNISEPLYERFCEQLEEAMPGRIQRGKFGADMKVKLLNDGPVTIILDSTQIK</sequence>
<comment type="catalytic activity">
    <reaction evidence="2">
        <text>glycyl-tRNA(Ala) + H2O = tRNA(Ala) + glycine + H(+)</text>
        <dbReference type="Rhea" id="RHEA:53744"/>
        <dbReference type="Rhea" id="RHEA-COMP:9657"/>
        <dbReference type="Rhea" id="RHEA-COMP:13640"/>
        <dbReference type="ChEBI" id="CHEBI:15377"/>
        <dbReference type="ChEBI" id="CHEBI:15378"/>
        <dbReference type="ChEBI" id="CHEBI:57305"/>
        <dbReference type="ChEBI" id="CHEBI:78442"/>
        <dbReference type="ChEBI" id="CHEBI:78522"/>
    </reaction>
</comment>
<dbReference type="Gene3D" id="3.50.80.10">
    <property type="entry name" value="D-tyrosyl-tRNA(Tyr) deacylase"/>
    <property type="match status" value="1"/>
</dbReference>
<dbReference type="SUPFAM" id="SSF69500">
    <property type="entry name" value="DTD-like"/>
    <property type="match status" value="1"/>
</dbReference>
<reference evidence="3 4" key="1">
    <citation type="journal article" date="2025" name="Int. J. Syst. Evol. Microbiol.">
        <title>Desulfovibrio falkowii sp. nov., Porphyromonas miyakawae sp. nov., Mediterraneibacter flintii sp. nov. and Owariibacterium komagatae gen. nov., sp. nov., isolated from human faeces.</title>
        <authorList>
            <person name="Hamaguchi T."/>
            <person name="Ohara M."/>
            <person name="Hisatomi A."/>
            <person name="Sekiguchi K."/>
            <person name="Takeda J.I."/>
            <person name="Ueyama J."/>
            <person name="Ito M."/>
            <person name="Nishiwaki H."/>
            <person name="Ogi T."/>
            <person name="Hirayama M."/>
            <person name="Ohkuma M."/>
            <person name="Sakamoto M."/>
            <person name="Ohno K."/>
        </authorList>
    </citation>
    <scope>NUCLEOTIDE SEQUENCE [LARGE SCALE GENOMIC DNA]</scope>
    <source>
        <strain evidence="3 4">13CB11C</strain>
    </source>
</reference>
<keyword evidence="2" id="KW-0378">Hydrolase</keyword>
<comment type="function">
    <text evidence="2">An aminoacyl-tRNA editing enzyme that deacylates mischarged D-aminoacyl-tRNAs. Also deacylates mischarged glycyl-tRNA(Ala), protecting cells against glycine mischarging by AlaRS. Acts via tRNA-based rather than protein-based catalysis; rejects L-amino acids rather than detecting D-amino acids in the active site. By recycling D-aminoacyl-tRNA to D-amino acids and free tRNA molecules, this enzyme counteracts the toxicity associated with the formation of D-aminoacyl-tRNA entities in vivo and helps enforce protein L-homochirality.</text>
</comment>
<dbReference type="InterPro" id="IPR003732">
    <property type="entry name" value="Daa-tRNA_deacyls_DTD"/>
</dbReference>
<evidence type="ECO:0000256" key="1">
    <source>
        <dbReference type="ARBA" id="ARBA00009673"/>
    </source>
</evidence>
<dbReference type="EC" id="3.1.1.-" evidence="2"/>
<keyword evidence="2" id="KW-0963">Cytoplasm</keyword>
<protein>
    <recommendedName>
        <fullName evidence="2">D-aminoacyl-tRNA deacylase</fullName>
        <shortName evidence="2">DTD</shortName>
        <ecNumber evidence="2">3.1.1.96</ecNumber>
    </recommendedName>
    <alternativeName>
        <fullName evidence="2">Gly-tRNA(Ala) deacylase</fullName>
        <ecNumber evidence="2">3.1.1.-</ecNumber>
    </alternativeName>
</protein>
<organism evidence="3 4">
    <name type="scientific">Porphyromonas miyakawae</name>
    <dbReference type="NCBI Taxonomy" id="3137470"/>
    <lineage>
        <taxon>Bacteria</taxon>
        <taxon>Pseudomonadati</taxon>
        <taxon>Bacteroidota</taxon>
        <taxon>Bacteroidia</taxon>
        <taxon>Bacteroidales</taxon>
        <taxon>Porphyromonadaceae</taxon>
        <taxon>Porphyromonas</taxon>
    </lineage>
</organism>
<dbReference type="PANTHER" id="PTHR10472">
    <property type="entry name" value="D-TYROSYL-TRNA TYR DEACYLASE"/>
    <property type="match status" value="1"/>
</dbReference>
<keyword evidence="4" id="KW-1185">Reference proteome</keyword>
<evidence type="ECO:0000256" key="2">
    <source>
        <dbReference type="HAMAP-Rule" id="MF_00518"/>
    </source>
</evidence>
<proteinExistence type="inferred from homology"/>
<comment type="catalytic activity">
    <reaction evidence="2">
        <text>a D-aminoacyl-tRNA + H2O = a tRNA + a D-alpha-amino acid + H(+)</text>
        <dbReference type="Rhea" id="RHEA:13953"/>
        <dbReference type="Rhea" id="RHEA-COMP:10123"/>
        <dbReference type="Rhea" id="RHEA-COMP:10124"/>
        <dbReference type="ChEBI" id="CHEBI:15377"/>
        <dbReference type="ChEBI" id="CHEBI:15378"/>
        <dbReference type="ChEBI" id="CHEBI:59871"/>
        <dbReference type="ChEBI" id="CHEBI:78442"/>
        <dbReference type="ChEBI" id="CHEBI:79333"/>
        <dbReference type="EC" id="3.1.1.96"/>
    </reaction>
</comment>
<dbReference type="EC" id="3.1.1.96" evidence="2"/>
<keyword evidence="2" id="KW-0694">RNA-binding</keyword>
<comment type="subunit">
    <text evidence="2">Homodimer.</text>
</comment>
<evidence type="ECO:0000313" key="4">
    <source>
        <dbReference type="Proteomes" id="UP001628220"/>
    </source>
</evidence>
<comment type="caution">
    <text evidence="3">The sequence shown here is derived from an EMBL/GenBank/DDBJ whole genome shotgun (WGS) entry which is preliminary data.</text>
</comment>
<dbReference type="CDD" id="cd00563">
    <property type="entry name" value="Dtyr_deacylase"/>
    <property type="match status" value="1"/>
</dbReference>
<dbReference type="RefSeq" id="WP_411914786.1">
    <property type="nucleotide sequence ID" value="NZ_BAAFSF010000001.1"/>
</dbReference>